<evidence type="ECO:0000313" key="1">
    <source>
        <dbReference type="EMBL" id="MBB4906405.1"/>
    </source>
</evidence>
<protein>
    <submittedName>
        <fullName evidence="1">Uncharacterized protein</fullName>
    </submittedName>
</protein>
<reference evidence="1 2" key="1">
    <citation type="submission" date="2020-08" db="EMBL/GenBank/DDBJ databases">
        <title>Genomic Encyclopedia of Type Strains, Phase III (KMG-III): the genomes of soil and plant-associated and newly described type strains.</title>
        <authorList>
            <person name="Whitman W."/>
        </authorList>
    </citation>
    <scope>NUCLEOTIDE SEQUENCE [LARGE SCALE GENOMIC DNA]</scope>
    <source>
        <strain evidence="1 2">CECT 8960</strain>
    </source>
</reference>
<dbReference type="Proteomes" id="UP000520767">
    <property type="component" value="Unassembled WGS sequence"/>
</dbReference>
<dbReference type="EMBL" id="JACHJQ010000003">
    <property type="protein sequence ID" value="MBB4906405.1"/>
    <property type="molecule type" value="Genomic_DNA"/>
</dbReference>
<comment type="caution">
    <text evidence="1">The sequence shown here is derived from an EMBL/GenBank/DDBJ whole genome shotgun (WGS) entry which is preliminary data.</text>
</comment>
<evidence type="ECO:0000313" key="2">
    <source>
        <dbReference type="Proteomes" id="UP000520767"/>
    </source>
</evidence>
<accession>A0A7W7VDW1</accession>
<proteinExistence type="predicted"/>
<sequence>MQQAIFTAPGTVGLVSGLVADCLAEPPLMPSCGTA</sequence>
<keyword evidence="2" id="KW-1185">Reference proteome</keyword>
<name>A0A7W7VDW1_9PSEU</name>
<dbReference type="AlphaFoldDB" id="A0A7W7VDW1"/>
<organism evidence="1 2">
    <name type="scientific">Actinophytocola algeriensis</name>
    <dbReference type="NCBI Taxonomy" id="1768010"/>
    <lineage>
        <taxon>Bacteria</taxon>
        <taxon>Bacillati</taxon>
        <taxon>Actinomycetota</taxon>
        <taxon>Actinomycetes</taxon>
        <taxon>Pseudonocardiales</taxon>
        <taxon>Pseudonocardiaceae</taxon>
    </lineage>
</organism>
<gene>
    <name evidence="1" type="ORF">FHR82_002625</name>
</gene>